<dbReference type="PANTHER" id="PTHR31236">
    <property type="entry name" value="BURP DOMAIN PROTEIN USPL1-LIKE"/>
    <property type="match status" value="1"/>
</dbReference>
<dbReference type="InterPro" id="IPR044816">
    <property type="entry name" value="BURP"/>
</dbReference>
<dbReference type="Proteomes" id="UP000245207">
    <property type="component" value="Unassembled WGS sequence"/>
</dbReference>
<keyword evidence="1" id="KW-0732">Signal</keyword>
<feature type="signal peptide" evidence="1">
    <location>
        <begin position="1"/>
        <end position="19"/>
    </location>
</feature>
<dbReference type="PROSITE" id="PS51277">
    <property type="entry name" value="BURP"/>
    <property type="match status" value="1"/>
</dbReference>
<gene>
    <name evidence="3" type="ORF">CTI12_AA294190</name>
</gene>
<sequence>MGFLRILTFLSMAMYVSHAANVAPETYWRSMLPNTPMPKGITNLLNHEDKGTHFHVGESDATIFGYDARKDLLFLEKDMIQGHEMNLQFAKTVTPSSNFFPRKVAEMIPFSLKNLPQLYTRFSIKPETVESESMKTTISRCEEAGEKGEKKFCATSLEAMVDFIISKLGKKVMTISTDVKSNKVTPLQKYTFEGSKKVATDKYIVCHKQKYPYPVYYCHRAASTRVYSVSLVGEDGTKGRAVAICHKNASKLYPKDLVFKVLKVKPGTNAINICHFLPEDHVVWVPY</sequence>
<dbReference type="STRING" id="35608.A0A2U1N881"/>
<dbReference type="SMART" id="SM01045">
    <property type="entry name" value="BURP"/>
    <property type="match status" value="1"/>
</dbReference>
<reference evidence="3 4" key="1">
    <citation type="journal article" date="2018" name="Mol. Plant">
        <title>The genome of Artemisia annua provides insight into the evolution of Asteraceae family and artemisinin biosynthesis.</title>
        <authorList>
            <person name="Shen Q."/>
            <person name="Zhang L."/>
            <person name="Liao Z."/>
            <person name="Wang S."/>
            <person name="Yan T."/>
            <person name="Shi P."/>
            <person name="Liu M."/>
            <person name="Fu X."/>
            <person name="Pan Q."/>
            <person name="Wang Y."/>
            <person name="Lv Z."/>
            <person name="Lu X."/>
            <person name="Zhang F."/>
            <person name="Jiang W."/>
            <person name="Ma Y."/>
            <person name="Chen M."/>
            <person name="Hao X."/>
            <person name="Li L."/>
            <person name="Tang Y."/>
            <person name="Lv G."/>
            <person name="Zhou Y."/>
            <person name="Sun X."/>
            <person name="Brodelius P.E."/>
            <person name="Rose J.K.C."/>
            <person name="Tang K."/>
        </authorList>
    </citation>
    <scope>NUCLEOTIDE SEQUENCE [LARGE SCALE GENOMIC DNA]</scope>
    <source>
        <strain evidence="4">cv. Huhao1</strain>
        <tissue evidence="3">Leaf</tissue>
    </source>
</reference>
<evidence type="ECO:0000256" key="1">
    <source>
        <dbReference type="SAM" id="SignalP"/>
    </source>
</evidence>
<dbReference type="Pfam" id="PF03181">
    <property type="entry name" value="BURP"/>
    <property type="match status" value="1"/>
</dbReference>
<dbReference type="OrthoDB" id="654134at2759"/>
<keyword evidence="4" id="KW-1185">Reference proteome</keyword>
<accession>A0A2U1N881</accession>
<proteinExistence type="predicted"/>
<name>A0A2U1N881_ARTAN</name>
<feature type="chain" id="PRO_5015713273" evidence="1">
    <location>
        <begin position="20"/>
        <end position="287"/>
    </location>
</feature>
<evidence type="ECO:0000259" key="2">
    <source>
        <dbReference type="PROSITE" id="PS51277"/>
    </source>
</evidence>
<dbReference type="PANTHER" id="PTHR31236:SF46">
    <property type="entry name" value="BURP DOMAIN-CONTAINING PROTEIN"/>
    <property type="match status" value="1"/>
</dbReference>
<dbReference type="AlphaFoldDB" id="A0A2U1N881"/>
<comment type="caution">
    <text evidence="3">The sequence shown here is derived from an EMBL/GenBank/DDBJ whole genome shotgun (WGS) entry which is preliminary data.</text>
</comment>
<evidence type="ECO:0000313" key="3">
    <source>
        <dbReference type="EMBL" id="PWA69682.1"/>
    </source>
</evidence>
<dbReference type="InterPro" id="IPR004873">
    <property type="entry name" value="BURP_dom"/>
</dbReference>
<evidence type="ECO:0000313" key="4">
    <source>
        <dbReference type="Proteomes" id="UP000245207"/>
    </source>
</evidence>
<dbReference type="EMBL" id="PKPP01003385">
    <property type="protein sequence ID" value="PWA69682.1"/>
    <property type="molecule type" value="Genomic_DNA"/>
</dbReference>
<organism evidence="3 4">
    <name type="scientific">Artemisia annua</name>
    <name type="common">Sweet wormwood</name>
    <dbReference type="NCBI Taxonomy" id="35608"/>
    <lineage>
        <taxon>Eukaryota</taxon>
        <taxon>Viridiplantae</taxon>
        <taxon>Streptophyta</taxon>
        <taxon>Embryophyta</taxon>
        <taxon>Tracheophyta</taxon>
        <taxon>Spermatophyta</taxon>
        <taxon>Magnoliopsida</taxon>
        <taxon>eudicotyledons</taxon>
        <taxon>Gunneridae</taxon>
        <taxon>Pentapetalae</taxon>
        <taxon>asterids</taxon>
        <taxon>campanulids</taxon>
        <taxon>Asterales</taxon>
        <taxon>Asteraceae</taxon>
        <taxon>Asteroideae</taxon>
        <taxon>Anthemideae</taxon>
        <taxon>Artemisiinae</taxon>
        <taxon>Artemisia</taxon>
    </lineage>
</organism>
<feature type="domain" description="BURP" evidence="2">
    <location>
        <begin position="73"/>
        <end position="287"/>
    </location>
</feature>
<protein>
    <submittedName>
        <fullName evidence="3">BURP domain-containing protein</fullName>
    </submittedName>
</protein>